<dbReference type="Gene3D" id="2.40.170.20">
    <property type="entry name" value="TonB-dependent receptor, beta-barrel domain"/>
    <property type="match status" value="1"/>
</dbReference>
<dbReference type="PATRIC" id="fig|1588748.3.peg.609"/>
<evidence type="ECO:0000256" key="12">
    <source>
        <dbReference type="SAM" id="SignalP"/>
    </source>
</evidence>
<feature type="signal peptide" evidence="12">
    <location>
        <begin position="1"/>
        <end position="26"/>
    </location>
</feature>
<evidence type="ECO:0000313" key="16">
    <source>
        <dbReference type="Proteomes" id="UP000070160"/>
    </source>
</evidence>
<dbReference type="Gene3D" id="2.170.130.10">
    <property type="entry name" value="TonB-dependent receptor, plug domain"/>
    <property type="match status" value="1"/>
</dbReference>
<protein>
    <submittedName>
        <fullName evidence="15">TonB-dependent receptor plug domain protein</fullName>
    </submittedName>
</protein>
<keyword evidence="2 10" id="KW-0813">Transport</keyword>
<evidence type="ECO:0000256" key="4">
    <source>
        <dbReference type="ARBA" id="ARBA00022692"/>
    </source>
</evidence>
<evidence type="ECO:0000256" key="3">
    <source>
        <dbReference type="ARBA" id="ARBA00022452"/>
    </source>
</evidence>
<evidence type="ECO:0000256" key="7">
    <source>
        <dbReference type="ARBA" id="ARBA00023136"/>
    </source>
</evidence>
<dbReference type="Pfam" id="PF07715">
    <property type="entry name" value="Plug"/>
    <property type="match status" value="1"/>
</dbReference>
<dbReference type="GO" id="GO:0044718">
    <property type="term" value="P:siderophore transmembrane transport"/>
    <property type="evidence" value="ECO:0007669"/>
    <property type="project" value="TreeGrafter"/>
</dbReference>
<keyword evidence="9 10" id="KW-0998">Cell outer membrane</keyword>
<dbReference type="InterPro" id="IPR036942">
    <property type="entry name" value="Beta-barrel_TonB_sf"/>
</dbReference>
<dbReference type="PROSITE" id="PS52016">
    <property type="entry name" value="TONB_DEPENDENT_REC_3"/>
    <property type="match status" value="1"/>
</dbReference>
<dbReference type="Pfam" id="PF00593">
    <property type="entry name" value="TonB_dep_Rec_b-barrel"/>
    <property type="match status" value="1"/>
</dbReference>
<organism evidence="15 16">
    <name type="scientific">Megasphaera hutchinsoni</name>
    <dbReference type="NCBI Taxonomy" id="1588748"/>
    <lineage>
        <taxon>Bacteria</taxon>
        <taxon>Bacillati</taxon>
        <taxon>Bacillota</taxon>
        <taxon>Negativicutes</taxon>
        <taxon>Veillonellales</taxon>
        <taxon>Veillonellaceae</taxon>
        <taxon>Megasphaera</taxon>
    </lineage>
</organism>
<dbReference type="PANTHER" id="PTHR30069:SF29">
    <property type="entry name" value="HEMOGLOBIN AND HEMOGLOBIN-HAPTOGLOBIN-BINDING PROTEIN 1-RELATED"/>
    <property type="match status" value="1"/>
</dbReference>
<dbReference type="RefSeq" id="WP_062485374.1">
    <property type="nucleotide sequence ID" value="NZ_KQ960940.1"/>
</dbReference>
<feature type="domain" description="TonB-dependent receptor plug" evidence="14">
    <location>
        <begin position="59"/>
        <end position="163"/>
    </location>
</feature>
<dbReference type="InterPro" id="IPR000531">
    <property type="entry name" value="Beta-barrel_TonB"/>
</dbReference>
<evidence type="ECO:0000256" key="5">
    <source>
        <dbReference type="ARBA" id="ARBA00022729"/>
    </source>
</evidence>
<evidence type="ECO:0000256" key="10">
    <source>
        <dbReference type="PROSITE-ProRule" id="PRU01360"/>
    </source>
</evidence>
<comment type="subcellular location">
    <subcellularLocation>
        <location evidence="1 10">Cell outer membrane</location>
        <topology evidence="1 10">Multi-pass membrane protein</topology>
    </subcellularLocation>
</comment>
<feature type="domain" description="TonB-dependent receptor-like beta-barrel" evidence="13">
    <location>
        <begin position="441"/>
        <end position="886"/>
    </location>
</feature>
<comment type="caution">
    <text evidence="15">The sequence shown here is derived from an EMBL/GenBank/DDBJ whole genome shotgun (WGS) entry which is preliminary data.</text>
</comment>
<evidence type="ECO:0000256" key="11">
    <source>
        <dbReference type="RuleBase" id="RU003357"/>
    </source>
</evidence>
<keyword evidence="6 11" id="KW-0798">TonB box</keyword>
<dbReference type="InterPro" id="IPR037066">
    <property type="entry name" value="Plug_dom_sf"/>
</dbReference>
<evidence type="ECO:0000313" key="15">
    <source>
        <dbReference type="EMBL" id="KXB91907.1"/>
    </source>
</evidence>
<sequence>MRFQSNLKKQRMGLLLSCAVSLWLTAPLIGQQGVEAKTVSTHDVVVKATAAEEEAKFNSQQVSIITRKDIEQKQAKTVEDIIFTQTGVSRTVDSMGRVGVSIRGAEPRHTLILIDGQSVMGDLSKYSGQMDEVMRIGTENVDHIEVIQGAASAKYGSDAIGGVINIVTKKATKKPQILFNAEGMRVAGMSGIAPYANYFLRADSGKIGKARVGVYMSKRDVMPVLATREWKKTNSILVGQDKNQFKPNALRFYGTVNSVGITGAYDVSDNHKLNWRGEHYTEDLERTMKHTDNELEPQQIFRRNSTRDSYNVAWNGRKGNTDWNIEANYSKLQEDDISLINYFGKSQYDGKNELRYVDDVRHRQTDLKATANTQVNDKHLLSYGVGYVHEFGEGSRLKSSPNTRYKYVDPFDYDKELLVEKLDSFMKDDNRQGEYIWSHLHDHKFQEDGKTWDKDFEYYGYDEKNKQTYKPQLTIDDYYNYKLWKSGDIDSEVYGSMSDEKKDAWRELKNRLEKENHGVARGNIVGDYFKYGIEYEEYKAKNLATQPEKWKDLEKKIPRLNGKRFLENYWERNNRITTGWGTIKKYNAFLQDTIKINENTIFMPIIRVDNSSLFGTHVSGNIGLTHSINANPHRRFKVNIGTGYTEPGMGELWYNWEMYGSNPVSMNRAKMGWYWRGNPDLKPETSINFDMSIEGESNRTSARLGVFHNRIKNYMTVYYTGEWQDFAPDLRPENKWTQAPDLIYSFKNIGQVEITGIEAEIKHHFNQHWSLKTGWTYLHGVNKSDPLMPKQLLDKPVHKVDISLNYDNQQSGWSGQLWGDYYINMLDSHTLKGKGNYWPDILSEVPQAGTKKTVTMYERKTFGTWNVMVQKRISPDMKVYFGINNLFDHRDDDRATQERMYRWGINVKWGASKGISPKAVRKTLKQTVLTDFITPGFVEDEKTGLQIVGSYQTIFASVGGRKRAIPPFRSNTMVEKNAWRNLKNAPEHGFEQRLTVGVKGKLSSHTSIDIQGSLSASAQVSTKYDIAPSRGLTKMRLEKADVTQHAGKWDVSLGRLQEVMGVTGYWFGREFDGIRAVYTKPQTQVRVGFGAFDKSTGIHDSAYTHSVYTEFYRPPTAAELLGLGYGDASDTDLAKQTEKYDKIYKEKYQQDVKAGKQVDMFFYQQLRDISDEWDAYLKTNPPKGPERDKKEAVFVERQLKLVKRFQEILTHAYPDAFYQYDKKTNTKTSRFVPFERDLGDGTDQSKKIWMYRLKNKKGEYIYRAATDTGVEPGVFDSDIIKEARAKAKEALQSYAGLNLNDPKGLTMVHNPDGTVGIEAFNKMSPKTQEAYKLLARANALAELDNYSQGNLNDTAGMFKRNEKGEWYQDRDDTKEYRYAGNGKSIEDAEDDEWVLDGVESHLIGRLDQDEAATTEARKKYPSRTMYKFDNYGDKLGEILYKGNYTLAKNNRQGKDSIYDLHMPQFVANFLEQLDKTVLRASDSGSQGPRAALEKQLGRPIKTKGLVTRKDVIPSLSRAAFLQVKRQMNTRLGVQAWYFRGQNNTAEKMEYAKQQAGAAEQNGVASFTQLAQVVGIGVKAQIGSDLSLSFDYGRNYTDFGRFMNGSSIFEHTKGTADFRVLGRTVGSTPSFWAVKLAMGRSNINVEGSWNAFVDYKAFQHGAFFGGTGAEGVPDRYLDGIRSFTVGAGYVPRKNVFLQGYYTFDAKGMKARDTIYGPENFRLGDYARVQVTYLF</sequence>
<evidence type="ECO:0000256" key="6">
    <source>
        <dbReference type="ARBA" id="ARBA00023077"/>
    </source>
</evidence>
<evidence type="ECO:0000256" key="2">
    <source>
        <dbReference type="ARBA" id="ARBA00022448"/>
    </source>
</evidence>
<keyword evidence="3 10" id="KW-1134">Transmembrane beta strand</keyword>
<evidence type="ECO:0000256" key="8">
    <source>
        <dbReference type="ARBA" id="ARBA00023170"/>
    </source>
</evidence>
<dbReference type="EMBL" id="LSDT01000025">
    <property type="protein sequence ID" value="KXB91907.1"/>
    <property type="molecule type" value="Genomic_DNA"/>
</dbReference>
<name>A0A134CIF9_9FIRM</name>
<dbReference type="PANTHER" id="PTHR30069">
    <property type="entry name" value="TONB-DEPENDENT OUTER MEMBRANE RECEPTOR"/>
    <property type="match status" value="1"/>
</dbReference>
<comment type="similarity">
    <text evidence="10 11">Belongs to the TonB-dependent receptor family.</text>
</comment>
<proteinExistence type="inferred from homology"/>
<keyword evidence="7 10" id="KW-0472">Membrane</keyword>
<feature type="chain" id="PRO_5039142982" evidence="12">
    <location>
        <begin position="27"/>
        <end position="1733"/>
    </location>
</feature>
<reference evidence="16" key="1">
    <citation type="submission" date="2016-01" db="EMBL/GenBank/DDBJ databases">
        <authorList>
            <person name="Mitreva M."/>
            <person name="Pepin K.H."/>
            <person name="Mihindukulasuriya K.A."/>
            <person name="Fulton R."/>
            <person name="Fronick C."/>
            <person name="O'Laughlin M."/>
            <person name="Miner T."/>
            <person name="Herter B."/>
            <person name="Rosa B.A."/>
            <person name="Cordes M."/>
            <person name="Tomlinson C."/>
            <person name="Wollam A."/>
            <person name="Palsikar V.B."/>
            <person name="Mardis E.R."/>
            <person name="Wilson R.K."/>
        </authorList>
    </citation>
    <scope>NUCLEOTIDE SEQUENCE [LARGE SCALE GENOMIC DNA]</scope>
    <source>
        <strain evidence="16">KA00182</strain>
    </source>
</reference>
<keyword evidence="8 15" id="KW-0675">Receptor</keyword>
<gene>
    <name evidence="15" type="ORF">HMPREF3182_00646</name>
</gene>
<evidence type="ECO:0000256" key="1">
    <source>
        <dbReference type="ARBA" id="ARBA00004571"/>
    </source>
</evidence>
<keyword evidence="5 12" id="KW-0732">Signal</keyword>
<dbReference type="STRING" id="1588748.HMPREF3182_00646"/>
<dbReference type="SUPFAM" id="SSF56935">
    <property type="entry name" value="Porins"/>
    <property type="match status" value="1"/>
</dbReference>
<dbReference type="GO" id="GO:0015344">
    <property type="term" value="F:siderophore uptake transmembrane transporter activity"/>
    <property type="evidence" value="ECO:0007669"/>
    <property type="project" value="TreeGrafter"/>
</dbReference>
<dbReference type="InterPro" id="IPR012910">
    <property type="entry name" value="Plug_dom"/>
</dbReference>
<dbReference type="InterPro" id="IPR039426">
    <property type="entry name" value="TonB-dep_rcpt-like"/>
</dbReference>
<evidence type="ECO:0000256" key="9">
    <source>
        <dbReference type="ARBA" id="ARBA00023237"/>
    </source>
</evidence>
<keyword evidence="4 10" id="KW-0812">Transmembrane</keyword>
<keyword evidence="16" id="KW-1185">Reference proteome</keyword>
<dbReference type="GO" id="GO:0009279">
    <property type="term" value="C:cell outer membrane"/>
    <property type="evidence" value="ECO:0007669"/>
    <property type="project" value="UniProtKB-SubCell"/>
</dbReference>
<dbReference type="Proteomes" id="UP000070160">
    <property type="component" value="Unassembled WGS sequence"/>
</dbReference>
<accession>A0A134CIF9</accession>
<evidence type="ECO:0000259" key="14">
    <source>
        <dbReference type="Pfam" id="PF07715"/>
    </source>
</evidence>
<evidence type="ECO:0000259" key="13">
    <source>
        <dbReference type="Pfam" id="PF00593"/>
    </source>
</evidence>